<dbReference type="PANTHER" id="PTHR11731:SF200">
    <property type="entry name" value="DIPEPTIDYL PEPTIDASE 10, ISOFORM B"/>
    <property type="match status" value="1"/>
</dbReference>
<dbReference type="GO" id="GO:0012505">
    <property type="term" value="C:endomembrane system"/>
    <property type="evidence" value="ECO:0007669"/>
    <property type="project" value="UniProtKB-SubCell"/>
</dbReference>
<keyword evidence="10" id="KW-0472">Membrane</keyword>
<dbReference type="PANTHER" id="PTHR11731">
    <property type="entry name" value="PROTEASE FAMILY S9B,C DIPEPTIDYL-PEPTIDASE IV-RELATED"/>
    <property type="match status" value="1"/>
</dbReference>
<evidence type="ECO:0000259" key="15">
    <source>
        <dbReference type="Pfam" id="PF00326"/>
    </source>
</evidence>
<keyword evidence="7" id="KW-0720">Serine protease</keyword>
<proteinExistence type="inferred from homology"/>
<evidence type="ECO:0000256" key="10">
    <source>
        <dbReference type="ARBA" id="ARBA00023136"/>
    </source>
</evidence>
<dbReference type="AlphaFoldDB" id="A0AAW0X2D2"/>
<evidence type="ECO:0000256" key="12">
    <source>
        <dbReference type="ARBA" id="ARBA00037847"/>
    </source>
</evidence>
<dbReference type="SUPFAM" id="SSF53474">
    <property type="entry name" value="alpha/beta-Hydrolases"/>
    <property type="match status" value="1"/>
</dbReference>
<dbReference type="SUPFAM" id="SSF82171">
    <property type="entry name" value="DPP6 N-terminal domain-like"/>
    <property type="match status" value="1"/>
</dbReference>
<keyword evidence="3" id="KW-0031">Aminopeptidase</keyword>
<dbReference type="EMBL" id="JARKIK010000039">
    <property type="protein sequence ID" value="KAK8738675.1"/>
    <property type="molecule type" value="Genomic_DNA"/>
</dbReference>
<evidence type="ECO:0000256" key="11">
    <source>
        <dbReference type="ARBA" id="ARBA00023180"/>
    </source>
</evidence>
<dbReference type="GO" id="GO:0006508">
    <property type="term" value="P:proteolysis"/>
    <property type="evidence" value="ECO:0007669"/>
    <property type="project" value="UniProtKB-KW"/>
</dbReference>
<evidence type="ECO:0000256" key="14">
    <source>
        <dbReference type="SAM" id="SignalP"/>
    </source>
</evidence>
<dbReference type="Proteomes" id="UP001445076">
    <property type="component" value="Unassembled WGS sequence"/>
</dbReference>
<dbReference type="Pfam" id="PF00930">
    <property type="entry name" value="DPPIV_N"/>
    <property type="match status" value="1"/>
</dbReference>
<accession>A0AAW0X2D2</accession>
<evidence type="ECO:0000256" key="4">
    <source>
        <dbReference type="ARBA" id="ARBA00022670"/>
    </source>
</evidence>
<protein>
    <recommendedName>
        <fullName evidence="13">Venom dipeptidyl peptidase 4</fullName>
    </recommendedName>
</protein>
<gene>
    <name evidence="17" type="ORF">OTU49_004001</name>
</gene>
<dbReference type="InterPro" id="IPR002469">
    <property type="entry name" value="Peptidase_S9B_N"/>
</dbReference>
<evidence type="ECO:0000256" key="2">
    <source>
        <dbReference type="ARBA" id="ARBA00010036"/>
    </source>
</evidence>
<keyword evidence="9" id="KW-1133">Transmembrane helix</keyword>
<sequence length="811" mass="92308">IIIAVLVICFVLGMIVTSVLLLTPPDDGPRVKGRRFELEDILGDDFKIHSFNGSWISDNELVYKDPAGGLSIFDAEALTSRVLVSNITFRQLNVAHFSVSPDLRYVLLAEHVEKLFRYSFKAKYHIYVIETQHHFPLTPTPDDRGHPSLVLAKWAPIGSGLVMVDDQYNIIYKRTASNPDVHRITDTGRPGILYNGVPDWVYEEEILGSNSALWFSPDGEMLAYASINDTLVDTVPIPQYSANQQYSVIHSLRYPKPGQENPKVTLWVVDLRSIKLRDLKPPNLVKDQDHYFTAVTWVDATTISVVWMNRAQNTSVVTTCSHPMYFCEATHTEQSGDHGWVELYDAPIFSEDGQSYLLRLPVRDGEEGEFKHVNIYSVRMRRVIPITHGAFEVTEILGWDQNNNYIYYMATMEEKPGERHLFRVADVSSPMLRLPECLSCLEADNTTDMCLYNRAHLSPDFAFFVLECLGPDVPRTYLFSTWSSQGGHKVEDKEKRGAAAMSMAPRMIYTLDDYSELRERVEEMAMPQVQTFRVKLESVDAYTYQVQLFLPPGLREDEITTYPMVVQTYAAPGAQAVTSKMRISWGTFLASKKDIIYAMIDGRGSGFQGDKIKHEVFHALGGKEVDDQLAVARYLRDNLHFVDERRIAIWGWSYGGYVTTMALARDADKVFSCGIAVAPVARWEHYDSVYTERYMGSPHVYPGSNYKGYEAADATKVAGNLKEKTFLLIHGTADDNVHYHHSMMLAKALVDEGVLFQQMTYADENHGLTGVKEHLYRTMNKFLSECYRPTIKELYFLIKKKKKEIEEIGYL</sequence>
<evidence type="ECO:0000256" key="13">
    <source>
        <dbReference type="ARBA" id="ARBA00072929"/>
    </source>
</evidence>
<dbReference type="InterPro" id="IPR029058">
    <property type="entry name" value="AB_hydrolase_fold"/>
</dbReference>
<keyword evidence="5" id="KW-0812">Transmembrane</keyword>
<feature type="domain" description="Dipeptidylpeptidase IV N-terminal" evidence="16">
    <location>
        <begin position="100"/>
        <end position="474"/>
    </location>
</feature>
<dbReference type="Gene3D" id="3.40.50.1820">
    <property type="entry name" value="alpha/beta hydrolase"/>
    <property type="match status" value="1"/>
</dbReference>
<keyword evidence="14" id="KW-0732">Signal</keyword>
<comment type="caution">
    <text evidence="17">The sequence shown here is derived from an EMBL/GenBank/DDBJ whole genome shotgun (WGS) entry which is preliminary data.</text>
</comment>
<dbReference type="Pfam" id="PF00326">
    <property type="entry name" value="Peptidase_S9"/>
    <property type="match status" value="1"/>
</dbReference>
<dbReference type="InterPro" id="IPR001375">
    <property type="entry name" value="Peptidase_S9_cat"/>
</dbReference>
<dbReference type="Gene3D" id="2.140.10.30">
    <property type="entry name" value="Dipeptidylpeptidase IV, N-terminal domain"/>
    <property type="match status" value="1"/>
</dbReference>
<comment type="subcellular location">
    <subcellularLocation>
        <location evidence="12">Endomembrane system</location>
        <topology evidence="12">Single-pass membrane protein</topology>
    </subcellularLocation>
    <subcellularLocation>
        <location evidence="1">Membrane</location>
        <topology evidence="1">Single-pass type II membrane protein</topology>
    </subcellularLocation>
</comment>
<keyword evidence="8" id="KW-0735">Signal-anchor</keyword>
<dbReference type="FunFam" id="3.40.50.1820:FF:000003">
    <property type="entry name" value="Dipeptidyl peptidase 4"/>
    <property type="match status" value="1"/>
</dbReference>
<dbReference type="GO" id="GO:0008236">
    <property type="term" value="F:serine-type peptidase activity"/>
    <property type="evidence" value="ECO:0007669"/>
    <property type="project" value="UniProtKB-KW"/>
</dbReference>
<dbReference type="InterPro" id="IPR050278">
    <property type="entry name" value="Serine_Prot_S9B/DPPIV"/>
</dbReference>
<comment type="similarity">
    <text evidence="2">Belongs to the peptidase S9B family. DPPIV subfamily.</text>
</comment>
<evidence type="ECO:0000313" key="17">
    <source>
        <dbReference type="EMBL" id="KAK8738675.1"/>
    </source>
</evidence>
<dbReference type="GO" id="GO:0008239">
    <property type="term" value="F:dipeptidyl-peptidase activity"/>
    <property type="evidence" value="ECO:0007669"/>
    <property type="project" value="TreeGrafter"/>
</dbReference>
<keyword evidence="11" id="KW-0325">Glycoprotein</keyword>
<feature type="non-terminal residue" evidence="17">
    <location>
        <position position="1"/>
    </location>
</feature>
<evidence type="ECO:0000256" key="3">
    <source>
        <dbReference type="ARBA" id="ARBA00022438"/>
    </source>
</evidence>
<evidence type="ECO:0000259" key="16">
    <source>
        <dbReference type="Pfam" id="PF00930"/>
    </source>
</evidence>
<evidence type="ECO:0000256" key="1">
    <source>
        <dbReference type="ARBA" id="ARBA00004606"/>
    </source>
</evidence>
<keyword evidence="18" id="KW-1185">Reference proteome</keyword>
<evidence type="ECO:0000256" key="5">
    <source>
        <dbReference type="ARBA" id="ARBA00022692"/>
    </source>
</evidence>
<feature type="domain" description="Peptidase S9 prolyl oligopeptidase catalytic" evidence="15">
    <location>
        <begin position="583"/>
        <end position="787"/>
    </location>
</feature>
<evidence type="ECO:0000256" key="7">
    <source>
        <dbReference type="ARBA" id="ARBA00022825"/>
    </source>
</evidence>
<organism evidence="17 18">
    <name type="scientific">Cherax quadricarinatus</name>
    <name type="common">Australian red claw crayfish</name>
    <dbReference type="NCBI Taxonomy" id="27406"/>
    <lineage>
        <taxon>Eukaryota</taxon>
        <taxon>Metazoa</taxon>
        <taxon>Ecdysozoa</taxon>
        <taxon>Arthropoda</taxon>
        <taxon>Crustacea</taxon>
        <taxon>Multicrustacea</taxon>
        <taxon>Malacostraca</taxon>
        <taxon>Eumalacostraca</taxon>
        <taxon>Eucarida</taxon>
        <taxon>Decapoda</taxon>
        <taxon>Pleocyemata</taxon>
        <taxon>Astacidea</taxon>
        <taxon>Parastacoidea</taxon>
        <taxon>Parastacidae</taxon>
        <taxon>Cherax</taxon>
    </lineage>
</organism>
<dbReference type="GO" id="GO:0005886">
    <property type="term" value="C:plasma membrane"/>
    <property type="evidence" value="ECO:0007669"/>
    <property type="project" value="TreeGrafter"/>
</dbReference>
<evidence type="ECO:0000256" key="6">
    <source>
        <dbReference type="ARBA" id="ARBA00022801"/>
    </source>
</evidence>
<name>A0AAW0X2D2_CHEQU</name>
<evidence type="ECO:0000256" key="9">
    <source>
        <dbReference type="ARBA" id="ARBA00022989"/>
    </source>
</evidence>
<keyword evidence="6" id="KW-0378">Hydrolase</keyword>
<feature type="chain" id="PRO_5043699106" description="Venom dipeptidyl peptidase 4" evidence="14">
    <location>
        <begin position="22"/>
        <end position="811"/>
    </location>
</feature>
<evidence type="ECO:0000313" key="18">
    <source>
        <dbReference type="Proteomes" id="UP001445076"/>
    </source>
</evidence>
<feature type="signal peptide" evidence="14">
    <location>
        <begin position="1"/>
        <end position="21"/>
    </location>
</feature>
<dbReference type="GO" id="GO:0004177">
    <property type="term" value="F:aminopeptidase activity"/>
    <property type="evidence" value="ECO:0007669"/>
    <property type="project" value="UniProtKB-KW"/>
</dbReference>
<evidence type="ECO:0000256" key="8">
    <source>
        <dbReference type="ARBA" id="ARBA00022968"/>
    </source>
</evidence>
<reference evidence="17 18" key="1">
    <citation type="journal article" date="2024" name="BMC Genomics">
        <title>Genome assembly of redclaw crayfish (Cherax quadricarinatus) provides insights into its immune adaptation and hypoxia tolerance.</title>
        <authorList>
            <person name="Liu Z."/>
            <person name="Zheng J."/>
            <person name="Li H."/>
            <person name="Fang K."/>
            <person name="Wang S."/>
            <person name="He J."/>
            <person name="Zhou D."/>
            <person name="Weng S."/>
            <person name="Chi M."/>
            <person name="Gu Z."/>
            <person name="He J."/>
            <person name="Li F."/>
            <person name="Wang M."/>
        </authorList>
    </citation>
    <scope>NUCLEOTIDE SEQUENCE [LARGE SCALE GENOMIC DNA]</scope>
    <source>
        <strain evidence="17">ZL_2023a</strain>
    </source>
</reference>
<keyword evidence="4" id="KW-0645">Protease</keyword>